<evidence type="ECO:0000313" key="3">
    <source>
        <dbReference type="Proteomes" id="UP001595636"/>
    </source>
</evidence>
<evidence type="ECO:0000256" key="1">
    <source>
        <dbReference type="SAM" id="SignalP"/>
    </source>
</evidence>
<dbReference type="SUPFAM" id="SSF53850">
    <property type="entry name" value="Periplasmic binding protein-like II"/>
    <property type="match status" value="1"/>
</dbReference>
<name>A0ABV7TRG2_9NEIS</name>
<dbReference type="RefSeq" id="WP_390276826.1">
    <property type="nucleotide sequence ID" value="NZ_JBHRYH010000009.1"/>
</dbReference>
<dbReference type="EMBL" id="JBHRYH010000009">
    <property type="protein sequence ID" value="MFC3625320.1"/>
    <property type="molecule type" value="Genomic_DNA"/>
</dbReference>
<comment type="caution">
    <text evidence="2">The sequence shown here is derived from an EMBL/GenBank/DDBJ whole genome shotgun (WGS) entry which is preliminary data.</text>
</comment>
<proteinExistence type="predicted"/>
<sequence length="291" mass="32966">MRMLARRLLLIIAICWTAMAQGAETVRFPDYPDINKAFFLAVLQLALDKSGQQYTLSPVVPKMLQGRSIALAMAPGGNLDVLWTMTTRERETQLIPVRLPVDRGLLGWRIALVRQDNAALFSRVRTVQDLRYFIAGQEHDWPDTGILRGSGLPVIAVSRYESLFSMLAAKRFHYFPRGVTEAWAELEAHPGLGLTVDGFIALHYPAAEYFFVTPGKPYLAAHIQQGLQRAQADGGFDRFFHEHFDRILQRARLSQRRILELPNPLIDADSLLPADSPWWYHPERPVPAKPN</sequence>
<feature type="signal peptide" evidence="1">
    <location>
        <begin position="1"/>
        <end position="20"/>
    </location>
</feature>
<evidence type="ECO:0000313" key="2">
    <source>
        <dbReference type="EMBL" id="MFC3625320.1"/>
    </source>
</evidence>
<keyword evidence="3" id="KW-1185">Reference proteome</keyword>
<protein>
    <recommendedName>
        <fullName evidence="4">Solute-binding protein family 3/N-terminal domain-containing protein</fullName>
    </recommendedName>
</protein>
<organism evidence="2 3">
    <name type="scientific">Vogesella amnigena</name>
    <dbReference type="NCBI Taxonomy" id="1507449"/>
    <lineage>
        <taxon>Bacteria</taxon>
        <taxon>Pseudomonadati</taxon>
        <taxon>Pseudomonadota</taxon>
        <taxon>Betaproteobacteria</taxon>
        <taxon>Neisseriales</taxon>
        <taxon>Chromobacteriaceae</taxon>
        <taxon>Vogesella</taxon>
    </lineage>
</organism>
<feature type="chain" id="PRO_5046241258" description="Solute-binding protein family 3/N-terminal domain-containing protein" evidence="1">
    <location>
        <begin position="21"/>
        <end position="291"/>
    </location>
</feature>
<dbReference type="Proteomes" id="UP001595636">
    <property type="component" value="Unassembled WGS sequence"/>
</dbReference>
<gene>
    <name evidence="2" type="ORF">ACFOKJ_04055</name>
</gene>
<evidence type="ECO:0008006" key="4">
    <source>
        <dbReference type="Google" id="ProtNLM"/>
    </source>
</evidence>
<reference evidence="3" key="1">
    <citation type="journal article" date="2019" name="Int. J. Syst. Evol. Microbiol.">
        <title>The Global Catalogue of Microorganisms (GCM) 10K type strain sequencing project: providing services to taxonomists for standard genome sequencing and annotation.</title>
        <authorList>
            <consortium name="The Broad Institute Genomics Platform"/>
            <consortium name="The Broad Institute Genome Sequencing Center for Infectious Disease"/>
            <person name="Wu L."/>
            <person name="Ma J."/>
        </authorList>
    </citation>
    <scope>NUCLEOTIDE SEQUENCE [LARGE SCALE GENOMIC DNA]</scope>
    <source>
        <strain evidence="3">KCTC 42195</strain>
    </source>
</reference>
<keyword evidence="1" id="KW-0732">Signal</keyword>
<accession>A0ABV7TRG2</accession>